<feature type="compositionally biased region" description="Polar residues" evidence="1">
    <location>
        <begin position="180"/>
        <end position="194"/>
    </location>
</feature>
<name>A0A2T7NU27_POMCA</name>
<proteinExistence type="predicted"/>
<gene>
    <name evidence="2" type="ORF">C0Q70_15173</name>
</gene>
<evidence type="ECO:0000313" key="2">
    <source>
        <dbReference type="EMBL" id="PVD24688.1"/>
    </source>
</evidence>
<dbReference type="Proteomes" id="UP000245119">
    <property type="component" value="Linkage Group LG9"/>
</dbReference>
<evidence type="ECO:0000256" key="1">
    <source>
        <dbReference type="SAM" id="MobiDB-lite"/>
    </source>
</evidence>
<comment type="caution">
    <text evidence="2">The sequence shown here is derived from an EMBL/GenBank/DDBJ whole genome shotgun (WGS) entry which is preliminary data.</text>
</comment>
<dbReference type="OrthoDB" id="6074207at2759"/>
<dbReference type="EMBL" id="PZQS01000009">
    <property type="protein sequence ID" value="PVD24688.1"/>
    <property type="molecule type" value="Genomic_DNA"/>
</dbReference>
<protein>
    <submittedName>
        <fullName evidence="2">Uncharacterized protein</fullName>
    </submittedName>
</protein>
<sequence>MAAMYKTSYALPRSTMSTATLPAFKRKRIEQWCDEVAKHIMAGSLCQVVMDDLPFYQDNAADPTSSSTDHTAASRGANELQLPSSGNDTSQPTTRESSLNTVLGRPTRAPEVCSWSLGSRTPVYSHYHEQRRKVERLVQGLPVQSTARSARMPPASRTPLISSSAEVVRLTEVSPLESCHQQQGRSTFETQASRPLTKGRPRFSGLQRSSDNSNCFWSRSRSPAAIASHPRASLASRYGLRSSADVVVIEDNARCSHSSNFRGSGKFLTGTCDAVNKSRPGHVAHRQLSANNRGQMMTLQVHP</sequence>
<feature type="compositionally biased region" description="Polar residues" evidence="1">
    <location>
        <begin position="81"/>
        <end position="101"/>
    </location>
</feature>
<feature type="region of interest" description="Disordered" evidence="1">
    <location>
        <begin position="180"/>
        <end position="211"/>
    </location>
</feature>
<keyword evidence="3" id="KW-1185">Reference proteome</keyword>
<organism evidence="2 3">
    <name type="scientific">Pomacea canaliculata</name>
    <name type="common">Golden apple snail</name>
    <dbReference type="NCBI Taxonomy" id="400727"/>
    <lineage>
        <taxon>Eukaryota</taxon>
        <taxon>Metazoa</taxon>
        <taxon>Spiralia</taxon>
        <taxon>Lophotrochozoa</taxon>
        <taxon>Mollusca</taxon>
        <taxon>Gastropoda</taxon>
        <taxon>Caenogastropoda</taxon>
        <taxon>Architaenioglossa</taxon>
        <taxon>Ampullarioidea</taxon>
        <taxon>Ampullariidae</taxon>
        <taxon>Pomacea</taxon>
    </lineage>
</organism>
<feature type="region of interest" description="Disordered" evidence="1">
    <location>
        <begin position="60"/>
        <end position="105"/>
    </location>
</feature>
<dbReference type="AlphaFoldDB" id="A0A2T7NU27"/>
<reference evidence="2 3" key="1">
    <citation type="submission" date="2018-04" db="EMBL/GenBank/DDBJ databases">
        <title>The genome of golden apple snail Pomacea canaliculata provides insight into stress tolerance and invasive adaptation.</title>
        <authorList>
            <person name="Liu C."/>
            <person name="Liu B."/>
            <person name="Ren Y."/>
            <person name="Zhang Y."/>
            <person name="Wang H."/>
            <person name="Li S."/>
            <person name="Jiang F."/>
            <person name="Yin L."/>
            <person name="Zhang G."/>
            <person name="Qian W."/>
            <person name="Fan W."/>
        </authorList>
    </citation>
    <scope>NUCLEOTIDE SEQUENCE [LARGE SCALE GENOMIC DNA]</scope>
    <source>
        <strain evidence="2">SZHN2017</strain>
        <tissue evidence="2">Muscle</tissue>
    </source>
</reference>
<evidence type="ECO:0000313" key="3">
    <source>
        <dbReference type="Proteomes" id="UP000245119"/>
    </source>
</evidence>
<feature type="compositionally biased region" description="Polar residues" evidence="1">
    <location>
        <begin position="62"/>
        <end position="71"/>
    </location>
</feature>
<accession>A0A2T7NU27</accession>